<dbReference type="InterPro" id="IPR022791">
    <property type="entry name" value="L-PG_synthase/AglD"/>
</dbReference>
<dbReference type="GO" id="GO:0005886">
    <property type="term" value="C:plasma membrane"/>
    <property type="evidence" value="ECO:0007669"/>
    <property type="project" value="UniProtKB-SubCell"/>
</dbReference>
<evidence type="ECO:0000313" key="9">
    <source>
        <dbReference type="Proteomes" id="UP000316298"/>
    </source>
</evidence>
<evidence type="ECO:0000256" key="4">
    <source>
        <dbReference type="ARBA" id="ARBA00022989"/>
    </source>
</evidence>
<feature type="transmembrane region" description="Helical" evidence="7">
    <location>
        <begin position="73"/>
        <end position="96"/>
    </location>
</feature>
<accession>A0A542DSS6</accession>
<feature type="transmembrane region" description="Helical" evidence="7">
    <location>
        <begin position="248"/>
        <end position="274"/>
    </location>
</feature>
<feature type="compositionally biased region" description="Low complexity" evidence="6">
    <location>
        <begin position="13"/>
        <end position="29"/>
    </location>
</feature>
<keyword evidence="3 7" id="KW-0812">Transmembrane</keyword>
<feature type="transmembrane region" description="Helical" evidence="7">
    <location>
        <begin position="281"/>
        <end position="304"/>
    </location>
</feature>
<feature type="transmembrane region" description="Helical" evidence="7">
    <location>
        <begin position="149"/>
        <end position="169"/>
    </location>
</feature>
<dbReference type="Pfam" id="PF03706">
    <property type="entry name" value="LPG_synthase_TM"/>
    <property type="match status" value="1"/>
</dbReference>
<dbReference type="OrthoDB" id="3775941at2"/>
<feature type="transmembrane region" description="Helical" evidence="7">
    <location>
        <begin position="324"/>
        <end position="350"/>
    </location>
</feature>
<evidence type="ECO:0000256" key="3">
    <source>
        <dbReference type="ARBA" id="ARBA00022692"/>
    </source>
</evidence>
<keyword evidence="9" id="KW-1185">Reference proteome</keyword>
<dbReference type="Proteomes" id="UP000316298">
    <property type="component" value="Unassembled WGS sequence"/>
</dbReference>
<protein>
    <submittedName>
        <fullName evidence="8">Lysylphosphatidylglycerol synthase-like protein</fullName>
    </submittedName>
</protein>
<gene>
    <name evidence="8" type="ORF">FB475_5793</name>
</gene>
<feature type="region of interest" description="Disordered" evidence="6">
    <location>
        <begin position="1"/>
        <end position="29"/>
    </location>
</feature>
<evidence type="ECO:0000256" key="5">
    <source>
        <dbReference type="ARBA" id="ARBA00023136"/>
    </source>
</evidence>
<proteinExistence type="predicted"/>
<organism evidence="8 9">
    <name type="scientific">Kribbella jejuensis</name>
    <dbReference type="NCBI Taxonomy" id="236068"/>
    <lineage>
        <taxon>Bacteria</taxon>
        <taxon>Bacillati</taxon>
        <taxon>Actinomycetota</taxon>
        <taxon>Actinomycetes</taxon>
        <taxon>Propionibacteriales</taxon>
        <taxon>Kribbellaceae</taxon>
        <taxon>Kribbella</taxon>
    </lineage>
</organism>
<evidence type="ECO:0000256" key="7">
    <source>
        <dbReference type="SAM" id="Phobius"/>
    </source>
</evidence>
<feature type="transmembrane region" description="Helical" evidence="7">
    <location>
        <begin position="35"/>
        <end position="53"/>
    </location>
</feature>
<evidence type="ECO:0000313" key="8">
    <source>
        <dbReference type="EMBL" id="TQJ06140.1"/>
    </source>
</evidence>
<evidence type="ECO:0000256" key="6">
    <source>
        <dbReference type="SAM" id="MobiDB-lite"/>
    </source>
</evidence>
<evidence type="ECO:0000256" key="1">
    <source>
        <dbReference type="ARBA" id="ARBA00004651"/>
    </source>
</evidence>
<keyword evidence="5 7" id="KW-0472">Membrane</keyword>
<feature type="transmembrane region" description="Helical" evidence="7">
    <location>
        <begin position="176"/>
        <end position="198"/>
    </location>
</feature>
<sequence length="357" mass="38078">MVAARAVRRLDAVAESSSPQPATPTQPAARRIPKAVTRLVLVAVVAWLLLRLVRGVDWGEVGHALTHLSGWQIAVLLVAVVFRRAILATPLALLIAGLDYLKAMISDVAAAAVATVAPSPGDVVLRLAMLRSWGIDTTDAASGLALSTTLFYVARLAAPVLGFLIFWAARDFYAPFAWSALVFGAGGVVLLGGLLYALRAERTAAIIGRLLGRLIQWVRRSSPGPAVWAERLVSFQSHSAERMHQRGLLAVLSQLLLIAVEAGVLVLCVGFVGVHLDSPTVLVMFCSFMVIYPLTGLPLMGAGVMDATFAAFVSDHSHVEATDLVAGLLVWRVAVQLLPVVVGLLAVLIWRRLTWNG</sequence>
<keyword evidence="4 7" id="KW-1133">Transmembrane helix</keyword>
<comment type="subcellular location">
    <subcellularLocation>
        <location evidence="1">Cell membrane</location>
        <topology evidence="1">Multi-pass membrane protein</topology>
    </subcellularLocation>
</comment>
<keyword evidence="2" id="KW-1003">Cell membrane</keyword>
<dbReference type="AlphaFoldDB" id="A0A542DSS6"/>
<feature type="transmembrane region" description="Helical" evidence="7">
    <location>
        <begin position="108"/>
        <end position="129"/>
    </location>
</feature>
<dbReference type="EMBL" id="VFMM01000003">
    <property type="protein sequence ID" value="TQJ06140.1"/>
    <property type="molecule type" value="Genomic_DNA"/>
</dbReference>
<evidence type="ECO:0000256" key="2">
    <source>
        <dbReference type="ARBA" id="ARBA00022475"/>
    </source>
</evidence>
<name>A0A542DSS6_9ACTN</name>
<comment type="caution">
    <text evidence="8">The sequence shown here is derived from an EMBL/GenBank/DDBJ whole genome shotgun (WGS) entry which is preliminary data.</text>
</comment>
<reference evidence="8 9" key="1">
    <citation type="submission" date="2019-06" db="EMBL/GenBank/DDBJ databases">
        <title>Sequencing the genomes of 1000 actinobacteria strains.</title>
        <authorList>
            <person name="Klenk H.-P."/>
        </authorList>
    </citation>
    <scope>NUCLEOTIDE SEQUENCE [LARGE SCALE GENOMIC DNA]</scope>
    <source>
        <strain evidence="8 9">DSM 17305</strain>
    </source>
</reference>